<comment type="similarity">
    <text evidence="1">Belongs to the TelA family.</text>
</comment>
<protein>
    <submittedName>
        <fullName evidence="3">Toxic anion resistance protein</fullName>
    </submittedName>
</protein>
<gene>
    <name evidence="3" type="ORF">P1P91_06250</name>
</gene>
<dbReference type="PANTHER" id="PTHR38432">
    <property type="entry name" value="TELA-LIKE PROTEIN SAOUHSC_01408"/>
    <property type="match status" value="1"/>
</dbReference>
<dbReference type="InterPro" id="IPR008863">
    <property type="entry name" value="Toxic_anion-R_TelA"/>
</dbReference>
<dbReference type="PANTHER" id="PTHR38432:SF1">
    <property type="entry name" value="TELA-LIKE PROTEIN SAOUHSC_01408"/>
    <property type="match status" value="1"/>
</dbReference>
<dbReference type="RefSeq" id="WP_311885292.1">
    <property type="nucleotide sequence ID" value="NZ_CP119391.1"/>
</dbReference>
<keyword evidence="4" id="KW-1185">Reference proteome</keyword>
<evidence type="ECO:0000256" key="1">
    <source>
        <dbReference type="ARBA" id="ARBA00005541"/>
    </source>
</evidence>
<accession>A0ABY9Z2B1</accession>
<dbReference type="Proteomes" id="UP001301869">
    <property type="component" value="Chromosome"/>
</dbReference>
<evidence type="ECO:0000256" key="2">
    <source>
        <dbReference type="SAM" id="Coils"/>
    </source>
</evidence>
<feature type="coiled-coil region" evidence="2">
    <location>
        <begin position="137"/>
        <end position="192"/>
    </location>
</feature>
<reference evidence="3 4" key="1">
    <citation type="submission" date="2023-03" db="EMBL/GenBank/DDBJ databases">
        <title>Halomonas sp. nov., isolated from Korean tranditional fermented seafood 'Jeotgal'.</title>
        <authorList>
            <person name="Kim B."/>
            <person name="Shin N.-R."/>
        </authorList>
    </citation>
    <scope>NUCLEOTIDE SEQUENCE [LARGE SCALE GENOMIC DNA]</scope>
    <source>
        <strain evidence="3 4">SG2L-4</strain>
    </source>
</reference>
<dbReference type="EMBL" id="CP119391">
    <property type="protein sequence ID" value="WNK21272.1"/>
    <property type="molecule type" value="Genomic_DNA"/>
</dbReference>
<name>A0ABY9Z2B1_9GAMM</name>
<sequence>MSTPQDPRHQALYLPPAEDVAAELERRTSAASDEERLADEAKRFAEALLAEGQERQARRRHVDELGYDVQRQAAYHSELLKTPMRTLAEQGEEGGPVAQALAGLQGRMRELDPQRHRLSRRGIDRVLRFIPGMSTGLERYFQKYESAQQALDAIIHELESGKDRLGRDNLTLADDQQALENAVDKLQEQIELGQMIDRRLVSSAEALPPEDPERGFIEEELVFPLRQRVVDLQQQRAVSQQGVLALEVLIRNNRELMRGVDRAINVTVSALSVAVTVALGLANQRLVLDKVEALNATTSDMIAGTAQSLRRQGADIQTRAGSAMLDMEKLEQAFGDVMAAVDDVSRYRREALPQLAEQVSRLEALSREGSDAIERMQRARDDASSR</sequence>
<keyword evidence="2" id="KW-0175">Coiled coil</keyword>
<organism evidence="3 4">
    <name type="scientific">Halomonas piscis</name>
    <dbReference type="NCBI Taxonomy" id="3031727"/>
    <lineage>
        <taxon>Bacteria</taxon>
        <taxon>Pseudomonadati</taxon>
        <taxon>Pseudomonadota</taxon>
        <taxon>Gammaproteobacteria</taxon>
        <taxon>Oceanospirillales</taxon>
        <taxon>Halomonadaceae</taxon>
        <taxon>Halomonas</taxon>
    </lineage>
</organism>
<evidence type="ECO:0000313" key="4">
    <source>
        <dbReference type="Proteomes" id="UP001301869"/>
    </source>
</evidence>
<proteinExistence type="inferred from homology"/>
<evidence type="ECO:0000313" key="3">
    <source>
        <dbReference type="EMBL" id="WNK21272.1"/>
    </source>
</evidence>
<dbReference type="Pfam" id="PF05816">
    <property type="entry name" value="TelA"/>
    <property type="match status" value="1"/>
</dbReference>